<reference evidence="1 2" key="1">
    <citation type="journal article" date="2014" name="Int. J. Syst. Evol. Microbiol.">
        <title>Complete genome sequence of Corynebacterium casei LMG S-19264T (=DSM 44701T), isolated from a smear-ripened cheese.</title>
        <authorList>
            <consortium name="US DOE Joint Genome Institute (JGI-PGF)"/>
            <person name="Walter F."/>
            <person name="Albersmeier A."/>
            <person name="Kalinowski J."/>
            <person name="Ruckert C."/>
        </authorList>
    </citation>
    <scope>NUCLEOTIDE SEQUENCE [LARGE SCALE GENOMIC DNA]</scope>
    <source>
        <strain evidence="1 2">JCM 4255</strain>
    </source>
</reference>
<dbReference type="AlphaFoldDB" id="A0A7G1NF88"/>
<dbReference type="EMBL" id="AP023439">
    <property type="protein sequence ID" value="BCL20284.1"/>
    <property type="molecule type" value="Genomic_DNA"/>
</dbReference>
<accession>A0A7G1NF88</accession>
<sequence length="149" mass="16061">MFPTVVRVAENGGGPARCVNTKRGLTDHLRTQETAVQKSAMPKPSVDRLMDTPLPVLINELGVTLFDSSITDAEFFGAVVERKTGELILSMPTGRSELEHDTVARYLLAQALGVPVPTMPAPIVTHRVDEDGDSGQADEALRRVRGGRA</sequence>
<evidence type="ECO:0000313" key="1">
    <source>
        <dbReference type="EMBL" id="BCL20284.1"/>
    </source>
</evidence>
<evidence type="ECO:0000313" key="2">
    <source>
        <dbReference type="Proteomes" id="UP000516373"/>
    </source>
</evidence>
<gene>
    <name evidence="1" type="ORF">GCM10017668_21270</name>
</gene>
<dbReference type="Proteomes" id="UP000516373">
    <property type="component" value="Chromosome"/>
</dbReference>
<dbReference type="KEGG" id="stui:GCM10017668_21270"/>
<organism evidence="1 2">
    <name type="scientific">Streptomyces tuirus</name>
    <dbReference type="NCBI Taxonomy" id="68278"/>
    <lineage>
        <taxon>Bacteria</taxon>
        <taxon>Bacillati</taxon>
        <taxon>Actinomycetota</taxon>
        <taxon>Actinomycetes</taxon>
        <taxon>Kitasatosporales</taxon>
        <taxon>Streptomycetaceae</taxon>
        <taxon>Streptomyces</taxon>
    </lineage>
</organism>
<protein>
    <submittedName>
        <fullName evidence="1">Uncharacterized protein</fullName>
    </submittedName>
</protein>
<name>A0A7G1NF88_9ACTN</name>
<proteinExistence type="predicted"/>